<keyword evidence="2" id="KW-0732">Signal</keyword>
<evidence type="ECO:0000256" key="1">
    <source>
        <dbReference type="SAM" id="MobiDB-lite"/>
    </source>
</evidence>
<name>A0ABT2HWK3_9MICO</name>
<reference evidence="3 4" key="1">
    <citation type="submission" date="2022-04" db="EMBL/GenBank/DDBJ databases">
        <title>Human microbiome associated bacterial genomes.</title>
        <authorList>
            <person name="Sandstrom S."/>
            <person name="Salamzade R."/>
            <person name="Kalan L.R."/>
        </authorList>
    </citation>
    <scope>NUCLEOTIDE SEQUENCE [LARGE SCALE GENOMIC DNA]</scope>
    <source>
        <strain evidence="4">p3-SID1799</strain>
    </source>
</reference>
<dbReference type="EMBL" id="JALXSQ010000014">
    <property type="protein sequence ID" value="MCT2042696.1"/>
    <property type="molecule type" value="Genomic_DNA"/>
</dbReference>
<protein>
    <submittedName>
        <fullName evidence="3">DNA modification methylase</fullName>
    </submittedName>
</protein>
<gene>
    <name evidence="3" type="ORF">M3D15_05030</name>
</gene>
<feature type="compositionally biased region" description="Low complexity" evidence="1">
    <location>
        <begin position="155"/>
        <end position="185"/>
    </location>
</feature>
<dbReference type="PROSITE" id="PS51257">
    <property type="entry name" value="PROKAR_LIPOPROTEIN"/>
    <property type="match status" value="1"/>
</dbReference>
<accession>A0ABT2HWK3</accession>
<comment type="caution">
    <text evidence="3">The sequence shown here is derived from an EMBL/GenBank/DDBJ whole genome shotgun (WGS) entry which is preliminary data.</text>
</comment>
<feature type="chain" id="PRO_5045134566" evidence="2">
    <location>
        <begin position="24"/>
        <end position="185"/>
    </location>
</feature>
<keyword evidence="4" id="KW-1185">Reference proteome</keyword>
<keyword evidence="3" id="KW-0808">Transferase</keyword>
<feature type="region of interest" description="Disordered" evidence="1">
    <location>
        <begin position="153"/>
        <end position="185"/>
    </location>
</feature>
<proteinExistence type="predicted"/>
<evidence type="ECO:0000256" key="2">
    <source>
        <dbReference type="SAM" id="SignalP"/>
    </source>
</evidence>
<evidence type="ECO:0000313" key="4">
    <source>
        <dbReference type="Proteomes" id="UP001525379"/>
    </source>
</evidence>
<dbReference type="Proteomes" id="UP001525379">
    <property type="component" value="Unassembled WGS sequence"/>
</dbReference>
<feature type="signal peptide" evidence="2">
    <location>
        <begin position="1"/>
        <end position="23"/>
    </location>
</feature>
<dbReference type="GO" id="GO:0008168">
    <property type="term" value="F:methyltransferase activity"/>
    <property type="evidence" value="ECO:0007669"/>
    <property type="project" value="UniProtKB-KW"/>
</dbReference>
<keyword evidence="3" id="KW-0489">Methyltransferase</keyword>
<evidence type="ECO:0000313" key="3">
    <source>
        <dbReference type="EMBL" id="MCT2042696.1"/>
    </source>
</evidence>
<dbReference type="GO" id="GO:0032259">
    <property type="term" value="P:methylation"/>
    <property type="evidence" value="ECO:0007669"/>
    <property type="project" value="UniProtKB-KW"/>
</dbReference>
<organism evidence="3 4">
    <name type="scientific">Pseudoclavibacter albus</name>
    <dbReference type="NCBI Taxonomy" id="272241"/>
    <lineage>
        <taxon>Bacteria</taxon>
        <taxon>Bacillati</taxon>
        <taxon>Actinomycetota</taxon>
        <taxon>Actinomycetes</taxon>
        <taxon>Micrococcales</taxon>
        <taxon>Microbacteriaceae</taxon>
        <taxon>Pseudoclavibacter</taxon>
    </lineage>
</organism>
<sequence length="185" mass="18840">MKYRAVVSLALAAALGAGLTACNYISPQRTADMYAASDGVHVTAGQIQVRNAMLLTDGEDTSKASLLASIVNHTNEAASIMISIEGGASENVQLPENESIVKVGTTDGEKVELTGAEFKPGQTVKVTFTPNEGETASIDVPVLDGTLAEYSTLVPTSSASPSTSASPAPTETPATEEAPAEGAQG</sequence>
<dbReference type="RefSeq" id="WP_260104134.1">
    <property type="nucleotide sequence ID" value="NZ_JALXSQ010000014.1"/>
</dbReference>